<name>A0A150TW62_SORCE</name>
<dbReference type="Proteomes" id="UP000075502">
    <property type="component" value="Unassembled WGS sequence"/>
</dbReference>
<reference evidence="1 2" key="1">
    <citation type="submission" date="2014-02" db="EMBL/GenBank/DDBJ databases">
        <title>The small core and large imbalanced accessory genome model reveals a collaborative survival strategy of Sorangium cellulosum strains in nature.</title>
        <authorList>
            <person name="Han K."/>
            <person name="Peng R."/>
            <person name="Blom J."/>
            <person name="Li Y.-Z."/>
        </authorList>
    </citation>
    <scope>NUCLEOTIDE SEQUENCE [LARGE SCALE GENOMIC DNA]</scope>
    <source>
        <strain evidence="1 2">So0007-03</strain>
    </source>
</reference>
<organism evidence="1 2">
    <name type="scientific">Sorangium cellulosum</name>
    <name type="common">Polyangium cellulosum</name>
    <dbReference type="NCBI Taxonomy" id="56"/>
    <lineage>
        <taxon>Bacteria</taxon>
        <taxon>Pseudomonadati</taxon>
        <taxon>Myxococcota</taxon>
        <taxon>Polyangia</taxon>
        <taxon>Polyangiales</taxon>
        <taxon>Polyangiaceae</taxon>
        <taxon>Sorangium</taxon>
    </lineage>
</organism>
<evidence type="ECO:0000313" key="2">
    <source>
        <dbReference type="Proteomes" id="UP000075502"/>
    </source>
</evidence>
<accession>A0A150TW62</accession>
<dbReference type="EMBL" id="JEME01000830">
    <property type="protein sequence ID" value="KYG08925.1"/>
    <property type="molecule type" value="Genomic_DNA"/>
</dbReference>
<comment type="caution">
    <text evidence="1">The sequence shown here is derived from an EMBL/GenBank/DDBJ whole genome shotgun (WGS) entry which is preliminary data.</text>
</comment>
<evidence type="ECO:0000313" key="1">
    <source>
        <dbReference type="EMBL" id="KYG08925.1"/>
    </source>
</evidence>
<gene>
    <name evidence="1" type="ORF">BE21_01835</name>
</gene>
<protein>
    <submittedName>
        <fullName evidence="1">Uncharacterized protein</fullName>
    </submittedName>
</protein>
<dbReference type="AlphaFoldDB" id="A0A150TW62"/>
<sequence length="214" mass="23581">MTWAELEPQVRARLDGRVESRIIDKMIETMQNSGDAGKLLGDRIANGQFNGVEGYVTLIKKASTDRHSIEAINQTMDRASQVVRDGVPESQLRFEHDEGTGTHDVDVGVRNPGAPGTYLQAYQFKTLNGRLTPKKIQEAAIQLRDVNAVEKILELRCTPDTTPAVIESPKMIGEMRYQAGLKVPGQGNGITEFRFELSDGTVIVKKKADLSATQ</sequence>
<proteinExistence type="predicted"/>